<dbReference type="InterPro" id="IPR050846">
    <property type="entry name" value="TLCD"/>
</dbReference>
<feature type="transmembrane region" description="Helical" evidence="6">
    <location>
        <begin position="208"/>
        <end position="231"/>
    </location>
</feature>
<evidence type="ECO:0000259" key="7">
    <source>
        <dbReference type="PROSITE" id="PS50922"/>
    </source>
</evidence>
<keyword evidence="2 5" id="KW-0812">Transmembrane</keyword>
<name>A0A2T9ZJU5_9FUNG</name>
<dbReference type="InterPro" id="IPR006634">
    <property type="entry name" value="TLC-dom"/>
</dbReference>
<sequence length="289" mass="33102">MLSFVENIRLIHYKVTSSTSNASFFSYIGYPLLAYHWPTILFWALFFEFVVYAGIYTLKIFSPKKYGSMGYIETMGWTTHLASQMHASVAVYLSLYFLFGNREQIDKYTGFDERVTILTNFSGGLSLILGIPSRYFVWDLFISIVHIKHIGIGFVMHALIALNSTLFTYKPALQYFQPAIMMFELSTLFLNNVWFCDQFGYSGSSFQILNGVLLAITFFFARVVLGTVTFIELDKGLIGRVDILGKFVVYSTLIGSVILWTLNAFWMYKIVITFIEKLKSSSSDNLKEE</sequence>
<dbReference type="PANTHER" id="PTHR13439:SF0">
    <property type="entry name" value="TOPOISOMERASE I DAMAGE AFFECTED PROTEIN 4"/>
    <property type="match status" value="1"/>
</dbReference>
<evidence type="ECO:0000256" key="4">
    <source>
        <dbReference type="ARBA" id="ARBA00023136"/>
    </source>
</evidence>
<feature type="domain" description="TLC" evidence="7">
    <location>
        <begin position="72"/>
        <end position="279"/>
    </location>
</feature>
<evidence type="ECO:0000256" key="1">
    <source>
        <dbReference type="ARBA" id="ARBA00004141"/>
    </source>
</evidence>
<dbReference type="GO" id="GO:0055088">
    <property type="term" value="P:lipid homeostasis"/>
    <property type="evidence" value="ECO:0007669"/>
    <property type="project" value="TreeGrafter"/>
</dbReference>
<protein>
    <recommendedName>
        <fullName evidence="7">TLC domain-containing protein</fullName>
    </recommendedName>
</protein>
<organism evidence="8 9">
    <name type="scientific">Smittium megazygosporum</name>
    <dbReference type="NCBI Taxonomy" id="133381"/>
    <lineage>
        <taxon>Eukaryota</taxon>
        <taxon>Fungi</taxon>
        <taxon>Fungi incertae sedis</taxon>
        <taxon>Zoopagomycota</taxon>
        <taxon>Kickxellomycotina</taxon>
        <taxon>Harpellomycetes</taxon>
        <taxon>Harpellales</taxon>
        <taxon>Legeriomycetaceae</taxon>
        <taxon>Smittium</taxon>
    </lineage>
</organism>
<evidence type="ECO:0000313" key="8">
    <source>
        <dbReference type="EMBL" id="PVV04869.1"/>
    </source>
</evidence>
<gene>
    <name evidence="8" type="ORF">BB560_000617</name>
</gene>
<evidence type="ECO:0000256" key="6">
    <source>
        <dbReference type="SAM" id="Phobius"/>
    </source>
</evidence>
<feature type="transmembrane region" description="Helical" evidence="6">
    <location>
        <begin position="81"/>
        <end position="99"/>
    </location>
</feature>
<feature type="transmembrane region" description="Helical" evidence="6">
    <location>
        <begin position="119"/>
        <end position="138"/>
    </location>
</feature>
<dbReference type="PROSITE" id="PS50922">
    <property type="entry name" value="TLC"/>
    <property type="match status" value="1"/>
</dbReference>
<dbReference type="PANTHER" id="PTHR13439">
    <property type="entry name" value="CT120 PROTEIN"/>
    <property type="match status" value="1"/>
</dbReference>
<dbReference type="STRING" id="133381.A0A2T9ZJU5"/>
<dbReference type="OrthoDB" id="10266980at2759"/>
<reference evidence="8 9" key="1">
    <citation type="journal article" date="2018" name="MBio">
        <title>Comparative Genomics Reveals the Core Gene Toolbox for the Fungus-Insect Symbiosis.</title>
        <authorList>
            <person name="Wang Y."/>
            <person name="Stata M."/>
            <person name="Wang W."/>
            <person name="Stajich J.E."/>
            <person name="White M.M."/>
            <person name="Moncalvo J.M."/>
        </authorList>
    </citation>
    <scope>NUCLEOTIDE SEQUENCE [LARGE SCALE GENOMIC DNA]</scope>
    <source>
        <strain evidence="8 9">SC-DP-2</strain>
    </source>
</reference>
<dbReference type="Pfam" id="PF03798">
    <property type="entry name" value="TRAM_LAG1_CLN8"/>
    <property type="match status" value="1"/>
</dbReference>
<dbReference type="GO" id="GO:0005783">
    <property type="term" value="C:endoplasmic reticulum"/>
    <property type="evidence" value="ECO:0007669"/>
    <property type="project" value="TreeGrafter"/>
</dbReference>
<keyword evidence="3 6" id="KW-1133">Transmembrane helix</keyword>
<dbReference type="AlphaFoldDB" id="A0A2T9ZJU5"/>
<accession>A0A2T9ZJU5</accession>
<dbReference type="EMBL" id="MBFS01000068">
    <property type="protein sequence ID" value="PVV04869.1"/>
    <property type="molecule type" value="Genomic_DNA"/>
</dbReference>
<evidence type="ECO:0000256" key="5">
    <source>
        <dbReference type="PROSITE-ProRule" id="PRU00205"/>
    </source>
</evidence>
<comment type="caution">
    <text evidence="8">The sequence shown here is derived from an EMBL/GenBank/DDBJ whole genome shotgun (WGS) entry which is preliminary data.</text>
</comment>
<feature type="transmembrane region" description="Helical" evidence="6">
    <location>
        <begin position="243"/>
        <end position="268"/>
    </location>
</feature>
<proteinExistence type="predicted"/>
<feature type="transmembrane region" description="Helical" evidence="6">
    <location>
        <begin position="175"/>
        <end position="196"/>
    </location>
</feature>
<comment type="subcellular location">
    <subcellularLocation>
        <location evidence="1">Membrane</location>
        <topology evidence="1">Multi-pass membrane protein</topology>
    </subcellularLocation>
</comment>
<dbReference type="SMART" id="SM00724">
    <property type="entry name" value="TLC"/>
    <property type="match status" value="1"/>
</dbReference>
<feature type="transmembrane region" description="Helical" evidence="6">
    <location>
        <begin position="150"/>
        <end position="169"/>
    </location>
</feature>
<evidence type="ECO:0000256" key="3">
    <source>
        <dbReference type="ARBA" id="ARBA00022989"/>
    </source>
</evidence>
<evidence type="ECO:0000313" key="9">
    <source>
        <dbReference type="Proteomes" id="UP000245609"/>
    </source>
</evidence>
<keyword evidence="9" id="KW-1185">Reference proteome</keyword>
<keyword evidence="4 5" id="KW-0472">Membrane</keyword>
<dbReference type="GO" id="GO:0016020">
    <property type="term" value="C:membrane"/>
    <property type="evidence" value="ECO:0007669"/>
    <property type="project" value="UniProtKB-SubCell"/>
</dbReference>
<feature type="transmembrane region" description="Helical" evidence="6">
    <location>
        <begin position="40"/>
        <end position="61"/>
    </location>
</feature>
<evidence type="ECO:0000256" key="2">
    <source>
        <dbReference type="ARBA" id="ARBA00022692"/>
    </source>
</evidence>
<dbReference type="Proteomes" id="UP000245609">
    <property type="component" value="Unassembled WGS sequence"/>
</dbReference>